<dbReference type="Gene3D" id="3.40.50.720">
    <property type="entry name" value="NAD(P)-binding Rossmann-like Domain"/>
    <property type="match status" value="1"/>
</dbReference>
<dbReference type="GO" id="GO:0016020">
    <property type="term" value="C:membrane"/>
    <property type="evidence" value="ECO:0007669"/>
    <property type="project" value="TreeGrafter"/>
</dbReference>
<dbReference type="FunFam" id="3.40.50.720:FF:000312">
    <property type="entry name" value="(+)-neomenthol dehydrogenase"/>
    <property type="match status" value="1"/>
</dbReference>
<proteinExistence type="inferred from homology"/>
<comment type="similarity">
    <text evidence="1 4">Belongs to the short-chain dehydrogenases/reductases (SDR) family.</text>
</comment>
<evidence type="ECO:0000313" key="6">
    <source>
        <dbReference type="EMBL" id="KAJ9681578.1"/>
    </source>
</evidence>
<keyword evidence="2 5" id="KW-0521">NADP</keyword>
<dbReference type="PANTHER" id="PTHR43490:SF126">
    <property type="entry name" value="(+)-NEOMENTHOL DEHYDROGENASE-RELATED"/>
    <property type="match status" value="1"/>
</dbReference>
<dbReference type="InterPro" id="IPR045313">
    <property type="entry name" value="CBR1-like"/>
</dbReference>
<comment type="caution">
    <text evidence="6">The sequence shown here is derived from an EMBL/GenBank/DDBJ whole genome shotgun (WGS) entry which is preliminary data.</text>
</comment>
<dbReference type="InterPro" id="IPR036291">
    <property type="entry name" value="NAD(P)-bd_dom_sf"/>
</dbReference>
<organism evidence="6 7">
    <name type="scientific">Vitis rotundifolia</name>
    <name type="common">Muscadine grape</name>
    <dbReference type="NCBI Taxonomy" id="103349"/>
    <lineage>
        <taxon>Eukaryota</taxon>
        <taxon>Viridiplantae</taxon>
        <taxon>Streptophyta</taxon>
        <taxon>Embryophyta</taxon>
        <taxon>Tracheophyta</taxon>
        <taxon>Spermatophyta</taxon>
        <taxon>Magnoliopsida</taxon>
        <taxon>eudicotyledons</taxon>
        <taxon>Gunneridae</taxon>
        <taxon>Pentapetalae</taxon>
        <taxon>rosids</taxon>
        <taxon>Vitales</taxon>
        <taxon>Vitaceae</taxon>
        <taxon>Viteae</taxon>
        <taxon>Vitis</taxon>
    </lineage>
</organism>
<dbReference type="PRINTS" id="PR00080">
    <property type="entry name" value="SDRFAMILY"/>
</dbReference>
<dbReference type="PRINTS" id="PR00081">
    <property type="entry name" value="GDHRDH"/>
</dbReference>
<dbReference type="InterPro" id="IPR002347">
    <property type="entry name" value="SDR_fam"/>
</dbReference>
<dbReference type="EMBL" id="JARBHA010000015">
    <property type="protein sequence ID" value="KAJ9681578.1"/>
    <property type="molecule type" value="Genomic_DNA"/>
</dbReference>
<dbReference type="GO" id="GO:0016616">
    <property type="term" value="F:oxidoreductase activity, acting on the CH-OH group of donors, NAD or NADP as acceptor"/>
    <property type="evidence" value="ECO:0007669"/>
    <property type="project" value="InterPro"/>
</dbReference>
<evidence type="ECO:0000256" key="4">
    <source>
        <dbReference type="RuleBase" id="RU000363"/>
    </source>
</evidence>
<protein>
    <recommendedName>
        <fullName evidence="5">Short-chain dehydrogenase/reductase</fullName>
        <ecNumber evidence="5">1.1.1.-</ecNumber>
    </recommendedName>
</protein>
<dbReference type="PANTHER" id="PTHR43490">
    <property type="entry name" value="(+)-NEOMENTHOL DEHYDROGENASE"/>
    <property type="match status" value="1"/>
</dbReference>
<dbReference type="CDD" id="cd05324">
    <property type="entry name" value="carb_red_PTCR-like_SDR_c"/>
    <property type="match status" value="1"/>
</dbReference>
<dbReference type="AlphaFoldDB" id="A0AA39DE44"/>
<evidence type="ECO:0000313" key="7">
    <source>
        <dbReference type="Proteomes" id="UP001168098"/>
    </source>
</evidence>
<accession>A0AA39DE44</accession>
<name>A0AA39DE44_VITRO</name>
<dbReference type="Pfam" id="PF00106">
    <property type="entry name" value="adh_short"/>
    <property type="match status" value="1"/>
</dbReference>
<sequence length="298" mass="32172">MAEATKKYAVVTGANKGIGLGICRELAANGVTVVLTARDEKRGVEAVESLKGSGLSNVVFHQLDVGQPASIASLADFIKTQFGKLDILVNNAGVNGMIVTDPDALRSAIAAAQGRIGEVNWNEIVIQPLEMAEECLKINYCGPKRMIEALMPLLQLSDLPRIVNVSSSAGKLQNIPNEWAKGVLCDAENLTEETVIEVLNQFLKDFKEGLLEAKSWPTFFSAYRVSKAALNAYTRLLAKKYPTFCINCVCPGYVKTDINYNSGILTVEEGAESPARLALLPDGGPSGLFFVRKEVSDF</sequence>
<reference evidence="6 7" key="1">
    <citation type="journal article" date="2023" name="BMC Biotechnol.">
        <title>Vitis rotundifolia cv Carlos genome sequencing.</title>
        <authorList>
            <person name="Huff M."/>
            <person name="Hulse-Kemp A."/>
            <person name="Scheffler B."/>
            <person name="Youngblood R."/>
            <person name="Simpson S."/>
            <person name="Babiker E."/>
            <person name="Staton M."/>
        </authorList>
    </citation>
    <scope>NUCLEOTIDE SEQUENCE [LARGE SCALE GENOMIC DNA]</scope>
    <source>
        <tissue evidence="6">Leaf</tissue>
    </source>
</reference>
<dbReference type="EC" id="1.1.1.-" evidence="5"/>
<evidence type="ECO:0000256" key="5">
    <source>
        <dbReference type="RuleBase" id="RU369024"/>
    </source>
</evidence>
<dbReference type="SUPFAM" id="SSF51735">
    <property type="entry name" value="NAD(P)-binding Rossmann-fold domains"/>
    <property type="match status" value="1"/>
</dbReference>
<evidence type="ECO:0000256" key="2">
    <source>
        <dbReference type="ARBA" id="ARBA00022857"/>
    </source>
</evidence>
<gene>
    <name evidence="6" type="ORF">PVL29_020445</name>
</gene>
<evidence type="ECO:0000256" key="3">
    <source>
        <dbReference type="ARBA" id="ARBA00023002"/>
    </source>
</evidence>
<dbReference type="Proteomes" id="UP001168098">
    <property type="component" value="Unassembled WGS sequence"/>
</dbReference>
<keyword evidence="3 5" id="KW-0560">Oxidoreductase</keyword>
<evidence type="ECO:0000256" key="1">
    <source>
        <dbReference type="ARBA" id="ARBA00006484"/>
    </source>
</evidence>
<keyword evidence="7" id="KW-1185">Reference proteome</keyword>